<dbReference type="STRING" id="1230097.A0A423VF35"/>
<dbReference type="Proteomes" id="UP000285146">
    <property type="component" value="Unassembled WGS sequence"/>
</dbReference>
<evidence type="ECO:0000313" key="3">
    <source>
        <dbReference type="EMBL" id="ROV89606.1"/>
    </source>
</evidence>
<dbReference type="InParanoid" id="A0A423VF35"/>
<dbReference type="EMBL" id="LKEB01000104">
    <property type="protein sequence ID" value="ROV89606.1"/>
    <property type="molecule type" value="Genomic_DNA"/>
</dbReference>
<evidence type="ECO:0000313" key="4">
    <source>
        <dbReference type="Proteomes" id="UP000285146"/>
    </source>
</evidence>
<protein>
    <recommendedName>
        <fullName evidence="2">DUF7029 domain-containing protein</fullName>
    </recommendedName>
</protein>
<feature type="domain" description="DUF7029" evidence="2">
    <location>
        <begin position="81"/>
        <end position="182"/>
    </location>
</feature>
<dbReference type="Pfam" id="PF22974">
    <property type="entry name" value="DUF7029"/>
    <property type="match status" value="1"/>
</dbReference>
<organism evidence="3 4">
    <name type="scientific">Cytospora leucostoma</name>
    <dbReference type="NCBI Taxonomy" id="1230097"/>
    <lineage>
        <taxon>Eukaryota</taxon>
        <taxon>Fungi</taxon>
        <taxon>Dikarya</taxon>
        <taxon>Ascomycota</taxon>
        <taxon>Pezizomycotina</taxon>
        <taxon>Sordariomycetes</taxon>
        <taxon>Sordariomycetidae</taxon>
        <taxon>Diaporthales</taxon>
        <taxon>Cytosporaceae</taxon>
        <taxon>Cytospora</taxon>
    </lineage>
</organism>
<keyword evidence="4" id="KW-1185">Reference proteome</keyword>
<dbReference type="InterPro" id="IPR054293">
    <property type="entry name" value="DUF7029"/>
</dbReference>
<evidence type="ECO:0000256" key="1">
    <source>
        <dbReference type="SAM" id="SignalP"/>
    </source>
</evidence>
<accession>A0A423VF35</accession>
<feature type="chain" id="PRO_5019066576" description="DUF7029 domain-containing protein" evidence="1">
    <location>
        <begin position="20"/>
        <end position="464"/>
    </location>
</feature>
<name>A0A423VF35_9PEZI</name>
<proteinExistence type="predicted"/>
<feature type="signal peptide" evidence="1">
    <location>
        <begin position="1"/>
        <end position="19"/>
    </location>
</feature>
<dbReference type="OrthoDB" id="160645at2759"/>
<sequence>MAMSSLLGIASLVAGAAYAAPAPPVVRSENTTIYLEPAKLPLFPVRNTVQINATGRNIAPTKDLNLAWQTPNNASLVAVTLSMQHPAVVLEDIADVTAVDCTGQAKVSVTFSDTDAFNEALSSWSGLNDSFVLITNHQGDCDTELERSFFVADTDTLTSYEANLTIIAQAEKGNVYSTANSTEINFINVATPASGVEKRGIDFDKDGLSIAYDYSTSEQTIIDNDYVTVILHEAQVNNSVTYSGHVKWGPLEGVTEFTIDIDKSIWHHANLTFEIDAKWTDTLSWAPSPLTYSLIDVPGILSLGPSAGITFGGEIIAGAGGSVNADFTSSIPNGTIHLDFINWDDSTSYGWTTEHEASFRVTEEVQITLKPFIDFTVEFACNLFDGLIDLSTGIKAEPSFPLTTTATATQDFDASGNVTFPNTTCANGLGENIEFEFEIIAFATELLNTTLYDYKADLYSGCLE</sequence>
<dbReference type="AlphaFoldDB" id="A0A423VF35"/>
<reference evidence="3 4" key="1">
    <citation type="submission" date="2015-09" db="EMBL/GenBank/DDBJ databases">
        <title>Host preference determinants of Valsa canker pathogens revealed by comparative genomics.</title>
        <authorList>
            <person name="Yin Z."/>
            <person name="Huang L."/>
        </authorList>
    </citation>
    <scope>NUCLEOTIDE SEQUENCE [LARGE SCALE GENOMIC DNA]</scope>
    <source>
        <strain evidence="3 4">SXYLt</strain>
    </source>
</reference>
<evidence type="ECO:0000259" key="2">
    <source>
        <dbReference type="Pfam" id="PF22974"/>
    </source>
</evidence>
<gene>
    <name evidence="3" type="ORF">VPNG_10140</name>
</gene>
<comment type="caution">
    <text evidence="3">The sequence shown here is derived from an EMBL/GenBank/DDBJ whole genome shotgun (WGS) entry which is preliminary data.</text>
</comment>
<keyword evidence="1" id="KW-0732">Signal</keyword>